<organism evidence="5 6">
    <name type="scientific">Tabrizicola oligotrophica</name>
    <dbReference type="NCBI Taxonomy" id="2710650"/>
    <lineage>
        <taxon>Bacteria</taxon>
        <taxon>Pseudomonadati</taxon>
        <taxon>Pseudomonadota</taxon>
        <taxon>Alphaproteobacteria</taxon>
        <taxon>Rhodobacterales</taxon>
        <taxon>Paracoccaceae</taxon>
        <taxon>Tabrizicola</taxon>
    </lineage>
</organism>
<dbReference type="GO" id="GO:0006508">
    <property type="term" value="P:proteolysis"/>
    <property type="evidence" value="ECO:0007669"/>
    <property type="project" value="UniProtKB-KW"/>
</dbReference>
<feature type="domain" description="PDZ" evidence="4">
    <location>
        <begin position="307"/>
        <end position="397"/>
    </location>
</feature>
<keyword evidence="3" id="KW-0378">Hydrolase</keyword>
<evidence type="ECO:0000313" key="6">
    <source>
        <dbReference type="Proteomes" id="UP000477782"/>
    </source>
</evidence>
<keyword evidence="2" id="KW-0645">Protease</keyword>
<dbReference type="PRINTS" id="PR00834">
    <property type="entry name" value="PROTEASES2C"/>
</dbReference>
<dbReference type="SMART" id="SM00228">
    <property type="entry name" value="PDZ"/>
    <property type="match status" value="1"/>
</dbReference>
<dbReference type="InterPro" id="IPR036034">
    <property type="entry name" value="PDZ_sf"/>
</dbReference>
<name>A0A6M0QPM7_9RHOB</name>
<dbReference type="EMBL" id="JAAIVJ010000001">
    <property type="protein sequence ID" value="NEY89425.1"/>
    <property type="molecule type" value="Genomic_DNA"/>
</dbReference>
<dbReference type="Gene3D" id="2.40.10.10">
    <property type="entry name" value="Trypsin-like serine proteases"/>
    <property type="match status" value="2"/>
</dbReference>
<comment type="caution">
    <text evidence="5">The sequence shown here is derived from an EMBL/GenBank/DDBJ whole genome shotgun (WGS) entry which is preliminary data.</text>
</comment>
<dbReference type="InterPro" id="IPR001940">
    <property type="entry name" value="Peptidase_S1C"/>
</dbReference>
<dbReference type="GO" id="GO:0004252">
    <property type="term" value="F:serine-type endopeptidase activity"/>
    <property type="evidence" value="ECO:0007669"/>
    <property type="project" value="InterPro"/>
</dbReference>
<reference evidence="5 6" key="1">
    <citation type="submission" date="2020-02" db="EMBL/GenBank/DDBJ databases">
        <authorList>
            <person name="Chen W.-M."/>
        </authorList>
    </citation>
    <scope>NUCLEOTIDE SEQUENCE [LARGE SCALE GENOMIC DNA]</scope>
    <source>
        <strain evidence="5 6">KMS-5</strain>
    </source>
</reference>
<dbReference type="Pfam" id="PF13180">
    <property type="entry name" value="PDZ_2"/>
    <property type="match status" value="1"/>
</dbReference>
<keyword evidence="6" id="KW-1185">Reference proteome</keyword>
<dbReference type="Proteomes" id="UP000477782">
    <property type="component" value="Unassembled WGS sequence"/>
</dbReference>
<evidence type="ECO:0000256" key="2">
    <source>
        <dbReference type="ARBA" id="ARBA00022670"/>
    </source>
</evidence>
<evidence type="ECO:0000313" key="5">
    <source>
        <dbReference type="EMBL" id="NEY89425.1"/>
    </source>
</evidence>
<dbReference type="SUPFAM" id="SSF50156">
    <property type="entry name" value="PDZ domain-like"/>
    <property type="match status" value="1"/>
</dbReference>
<dbReference type="InterPro" id="IPR009003">
    <property type="entry name" value="Peptidase_S1_PA"/>
</dbReference>
<dbReference type="RefSeq" id="WP_164623423.1">
    <property type="nucleotide sequence ID" value="NZ_JAAIVJ010000001.1"/>
</dbReference>
<gene>
    <name evidence="5" type="ORF">G4Z14_03875</name>
</gene>
<accession>A0A6M0QPM7</accession>
<dbReference type="InterPro" id="IPR051201">
    <property type="entry name" value="Chloro_Bact_Ser_Proteases"/>
</dbReference>
<proteinExistence type="inferred from homology"/>
<dbReference type="InterPro" id="IPR001478">
    <property type="entry name" value="PDZ"/>
</dbReference>
<dbReference type="CDD" id="cd06779">
    <property type="entry name" value="cpPDZ_Deg_HtrA-like"/>
    <property type="match status" value="1"/>
</dbReference>
<sequence>MTTWSQGGRSAGLLALLPSAGKDGGARQQLVPAARVRAWLAPAGGKMRGALGGAIVGALALLALAAPADAAGAERCGKTAEEIYGAASGAVVEIFSLTIDQFRVDHRVLPSFGTGFRTADGLYLTNYHVVADAKDVVIYADDLTLSAEIVALDPILDLAVLRELAGDLSEPTDPAASLPHLDFADPASIALGEPVWAVGYPMGLGKTVTQGILTGLHRVRRDTTTSWMSPMLQTDATVNPGNSGGPLLDDCGKVVGMVARQIPPARGENTAFAIPVDILAPAVSELKAKGKISRPWHGLYGQMTTPPILMILGVPFLFWEDSSGFLVETVEPGSAADQIGLKGGVWPVTWGGTAFLLGGDIITEVNGTRITDRDTALDVVRNLKVGDKVQLVYLRDGERFEADVTLPERPILPADLQSYRMAQVSATP</sequence>
<dbReference type="Gene3D" id="2.30.42.10">
    <property type="match status" value="1"/>
</dbReference>
<comment type="similarity">
    <text evidence="1">Belongs to the peptidase S1C family.</text>
</comment>
<protein>
    <submittedName>
        <fullName evidence="5">PDZ domain-containing protein</fullName>
    </submittedName>
</protein>
<evidence type="ECO:0000256" key="1">
    <source>
        <dbReference type="ARBA" id="ARBA00010541"/>
    </source>
</evidence>
<evidence type="ECO:0000259" key="4">
    <source>
        <dbReference type="SMART" id="SM00228"/>
    </source>
</evidence>
<dbReference type="InterPro" id="IPR043504">
    <property type="entry name" value="Peptidase_S1_PA_chymotrypsin"/>
</dbReference>
<dbReference type="SUPFAM" id="SSF50494">
    <property type="entry name" value="Trypsin-like serine proteases"/>
    <property type="match status" value="1"/>
</dbReference>
<dbReference type="Pfam" id="PF13365">
    <property type="entry name" value="Trypsin_2"/>
    <property type="match status" value="1"/>
</dbReference>
<evidence type="ECO:0000256" key="3">
    <source>
        <dbReference type="ARBA" id="ARBA00022801"/>
    </source>
</evidence>
<dbReference type="PANTHER" id="PTHR43343">
    <property type="entry name" value="PEPTIDASE S12"/>
    <property type="match status" value="1"/>
</dbReference>
<dbReference type="PANTHER" id="PTHR43343:SF3">
    <property type="entry name" value="PROTEASE DO-LIKE 8, CHLOROPLASTIC"/>
    <property type="match status" value="1"/>
</dbReference>
<dbReference type="AlphaFoldDB" id="A0A6M0QPM7"/>